<dbReference type="STRING" id="267212.GCA_001063965_01326"/>
<evidence type="ECO:0000259" key="2">
    <source>
        <dbReference type="Pfam" id="PF00535"/>
    </source>
</evidence>
<dbReference type="PANTHER" id="PTHR22916">
    <property type="entry name" value="GLYCOSYLTRANSFERASE"/>
    <property type="match status" value="1"/>
</dbReference>
<sequence length="356" mass="41452">MSFLQKLFRPGKPQTSSNPPKAEAEDNIVISVVIPSYNARKTLASTLESLQKSQHTNLDVIVVDDGSEDRAEDIVNSFKDNRFRYFWKENAGPGLARNFGIDHAKGEYIFFLDADDAIYPDSLVHLLKYAREHDLDVVSGVTVRKQIDTGAEGEWFRDLYKTKKINTFNERLNLYSDTLSTNKLYRTQVLRDKNIYFDEGLYEDKIFTAKIYSQIDRIGLIDNRVYIWFVYGNQTSITTSKSVDNYKERMVAIRKLWPYLPALRKAYQLIFYINHDLLIYLREFIFYSEEEKHDIYQSAADFIGENKNLVYKKLVTTSLNRACLDALCDRDEAKFLYTANILSQTFQDEQLAKQKA</sequence>
<dbReference type="Proteomes" id="UP000004105">
    <property type="component" value="Unassembled WGS sequence"/>
</dbReference>
<dbReference type="InterPro" id="IPR001173">
    <property type="entry name" value="Glyco_trans_2-like"/>
</dbReference>
<feature type="domain" description="Glycosyltransferase 2-like" evidence="2">
    <location>
        <begin position="31"/>
        <end position="191"/>
    </location>
</feature>
<dbReference type="RefSeq" id="WP_007341441.1">
    <property type="nucleotide sequence ID" value="NZ_GL878494.1"/>
</dbReference>
<evidence type="ECO:0000313" key="3">
    <source>
        <dbReference type="EMBL" id="EGF11792.1"/>
    </source>
</evidence>
<dbReference type="Gene3D" id="3.90.550.10">
    <property type="entry name" value="Spore Coat Polysaccharide Biosynthesis Protein SpsA, Chain A"/>
    <property type="match status" value="1"/>
</dbReference>
<comment type="caution">
    <text evidence="3">The sequence shown here is derived from an EMBL/GenBank/DDBJ whole genome shotgun (WGS) entry which is preliminary data.</text>
</comment>
<dbReference type="AlphaFoldDB" id="F2B9Q7"/>
<dbReference type="PANTHER" id="PTHR22916:SF3">
    <property type="entry name" value="UDP-GLCNAC:BETAGAL BETA-1,3-N-ACETYLGLUCOSAMINYLTRANSFERASE-LIKE PROTEIN 1"/>
    <property type="match status" value="1"/>
</dbReference>
<proteinExistence type="predicted"/>
<dbReference type="OrthoDB" id="8596473at2"/>
<reference evidence="3 4" key="1">
    <citation type="submission" date="2011-02" db="EMBL/GenBank/DDBJ databases">
        <authorList>
            <person name="Muzny D."/>
            <person name="Qin X."/>
            <person name="Deng J."/>
            <person name="Jiang H."/>
            <person name="Liu Y."/>
            <person name="Qu J."/>
            <person name="Song X.-Z."/>
            <person name="Zhang L."/>
            <person name="Thornton R."/>
            <person name="Coyle M."/>
            <person name="Francisco L."/>
            <person name="Jackson L."/>
            <person name="Javaid M."/>
            <person name="Korchina V."/>
            <person name="Kovar C."/>
            <person name="Mata R."/>
            <person name="Mathew T."/>
            <person name="Ngo R."/>
            <person name="Nguyen L."/>
            <person name="Nguyen N."/>
            <person name="Okwuonu G."/>
            <person name="Ongeri F."/>
            <person name="Pham C."/>
            <person name="Simmons D."/>
            <person name="Wilczek-Boney K."/>
            <person name="Hale W."/>
            <person name="Jakkamsetti A."/>
            <person name="Pham P."/>
            <person name="Ruth R."/>
            <person name="San Lucas F."/>
            <person name="Warren J."/>
            <person name="Zhang J."/>
            <person name="Zhao Z."/>
            <person name="Zhou C."/>
            <person name="Zhu D."/>
            <person name="Lee S."/>
            <person name="Bess C."/>
            <person name="Blankenburg K."/>
            <person name="Forbes L."/>
            <person name="Fu Q."/>
            <person name="Gubbala S."/>
            <person name="Hirani K."/>
            <person name="Jayaseelan J.C."/>
            <person name="Lara F."/>
            <person name="Munidasa M."/>
            <person name="Palculict T."/>
            <person name="Patil S."/>
            <person name="Pu L.-L."/>
            <person name="Saada N."/>
            <person name="Tang L."/>
            <person name="Weissenberger G."/>
            <person name="Zhu Y."/>
            <person name="Hemphill L."/>
            <person name="Shang Y."/>
            <person name="Youmans B."/>
            <person name="Ayvaz T."/>
            <person name="Ross M."/>
            <person name="Santibanez J."/>
            <person name="Aqrawi P."/>
            <person name="Gross S."/>
            <person name="Joshi V."/>
            <person name="Fowler G."/>
            <person name="Nazareth L."/>
            <person name="Reid J."/>
            <person name="Worley K."/>
            <person name="Petrosino J."/>
            <person name="Highlander S."/>
            <person name="Gibbs R."/>
        </authorList>
    </citation>
    <scope>NUCLEOTIDE SEQUENCE [LARGE SCALE GENOMIC DNA]</scope>
    <source>
        <strain evidence="3 4">ATCC BAA-1200</strain>
    </source>
</reference>
<organism evidence="3 4">
    <name type="scientific">Neisseria bacilliformis ATCC BAA-1200</name>
    <dbReference type="NCBI Taxonomy" id="888742"/>
    <lineage>
        <taxon>Bacteria</taxon>
        <taxon>Pseudomonadati</taxon>
        <taxon>Pseudomonadota</taxon>
        <taxon>Betaproteobacteria</taxon>
        <taxon>Neisseriales</taxon>
        <taxon>Neisseriaceae</taxon>
        <taxon>Neisseria</taxon>
    </lineage>
</organism>
<dbReference type="CDD" id="cd00761">
    <property type="entry name" value="Glyco_tranf_GTA_type"/>
    <property type="match status" value="1"/>
</dbReference>
<dbReference type="InterPro" id="IPR029044">
    <property type="entry name" value="Nucleotide-diphossugar_trans"/>
</dbReference>
<feature type="region of interest" description="Disordered" evidence="1">
    <location>
        <begin position="1"/>
        <end position="22"/>
    </location>
</feature>
<accession>F2B9Q7</accession>
<dbReference type="HOGENOM" id="CLU_025996_25_1_4"/>
<dbReference type="GO" id="GO:0016758">
    <property type="term" value="F:hexosyltransferase activity"/>
    <property type="evidence" value="ECO:0007669"/>
    <property type="project" value="UniProtKB-ARBA"/>
</dbReference>
<gene>
    <name evidence="3" type="ORF">HMPREF9123_0429</name>
</gene>
<protein>
    <submittedName>
        <fullName evidence="3">Cps6E protein</fullName>
    </submittedName>
</protein>
<dbReference type="Pfam" id="PF00535">
    <property type="entry name" value="Glycos_transf_2"/>
    <property type="match status" value="1"/>
</dbReference>
<name>F2B9Q7_9NEIS</name>
<evidence type="ECO:0000313" key="4">
    <source>
        <dbReference type="Proteomes" id="UP000004105"/>
    </source>
</evidence>
<dbReference type="EMBL" id="AFAY01000007">
    <property type="protein sequence ID" value="EGF11792.1"/>
    <property type="molecule type" value="Genomic_DNA"/>
</dbReference>
<keyword evidence="4" id="KW-1185">Reference proteome</keyword>
<evidence type="ECO:0000256" key="1">
    <source>
        <dbReference type="SAM" id="MobiDB-lite"/>
    </source>
</evidence>
<dbReference type="SUPFAM" id="SSF53448">
    <property type="entry name" value="Nucleotide-diphospho-sugar transferases"/>
    <property type="match status" value="1"/>
</dbReference>